<dbReference type="EMBL" id="HE580272">
    <property type="protein sequence ID" value="CCD25651.1"/>
    <property type="molecule type" value="Genomic_DNA"/>
</dbReference>
<feature type="compositionally biased region" description="Polar residues" evidence="1">
    <location>
        <begin position="125"/>
        <end position="135"/>
    </location>
</feature>
<evidence type="ECO:0000256" key="2">
    <source>
        <dbReference type="SAM" id="Phobius"/>
    </source>
</evidence>
<name>G0WCZ0_NAUDC</name>
<evidence type="ECO:0000313" key="4">
    <source>
        <dbReference type="Proteomes" id="UP000000689"/>
    </source>
</evidence>
<dbReference type="PROSITE" id="PS00177">
    <property type="entry name" value="TOPOISOMERASE_II"/>
    <property type="match status" value="1"/>
</dbReference>
<dbReference type="OrthoDB" id="4036548at2759"/>
<dbReference type="RefSeq" id="XP_003670894.1">
    <property type="nucleotide sequence ID" value="XM_003670846.1"/>
</dbReference>
<organism evidence="3 4">
    <name type="scientific">Naumovozyma dairenensis (strain ATCC 10597 / BCRC 20456 / CBS 421 / NBRC 0211 / NRRL Y-12639)</name>
    <name type="common">Saccharomyces dairenensis</name>
    <dbReference type="NCBI Taxonomy" id="1071378"/>
    <lineage>
        <taxon>Eukaryota</taxon>
        <taxon>Fungi</taxon>
        <taxon>Dikarya</taxon>
        <taxon>Ascomycota</taxon>
        <taxon>Saccharomycotina</taxon>
        <taxon>Saccharomycetes</taxon>
        <taxon>Saccharomycetales</taxon>
        <taxon>Saccharomycetaceae</taxon>
        <taxon>Naumovozyma</taxon>
    </lineage>
</organism>
<dbReference type="GeneID" id="11496989"/>
<protein>
    <submittedName>
        <fullName evidence="3">Uncharacterized protein</fullName>
    </submittedName>
</protein>
<evidence type="ECO:0000313" key="3">
    <source>
        <dbReference type="EMBL" id="CCD25651.1"/>
    </source>
</evidence>
<feature type="compositionally biased region" description="Polar residues" evidence="1">
    <location>
        <begin position="561"/>
        <end position="575"/>
    </location>
</feature>
<evidence type="ECO:0000256" key="1">
    <source>
        <dbReference type="SAM" id="MobiDB-lite"/>
    </source>
</evidence>
<dbReference type="Proteomes" id="UP000000689">
    <property type="component" value="Chromosome 6"/>
</dbReference>
<dbReference type="GO" id="GO:0005524">
    <property type="term" value="F:ATP binding"/>
    <property type="evidence" value="ECO:0007669"/>
    <property type="project" value="InterPro"/>
</dbReference>
<feature type="region of interest" description="Disordered" evidence="1">
    <location>
        <begin position="561"/>
        <end position="587"/>
    </location>
</feature>
<keyword evidence="2" id="KW-0812">Transmembrane</keyword>
<accession>G0WCZ0</accession>
<keyword evidence="4" id="KW-1185">Reference proteome</keyword>
<keyword evidence="2" id="KW-1133">Transmembrane helix</keyword>
<feature type="region of interest" description="Disordered" evidence="1">
    <location>
        <begin position="125"/>
        <end position="145"/>
    </location>
</feature>
<dbReference type="GO" id="GO:0006265">
    <property type="term" value="P:DNA topological change"/>
    <property type="evidence" value="ECO:0007669"/>
    <property type="project" value="InterPro"/>
</dbReference>
<dbReference type="AlphaFoldDB" id="G0WCZ0"/>
<gene>
    <name evidence="3" type="primary">NDAI0F03330</name>
    <name evidence="3" type="ordered locus">NDAI_0F03330</name>
</gene>
<feature type="transmembrane region" description="Helical" evidence="2">
    <location>
        <begin position="486"/>
        <end position="509"/>
    </location>
</feature>
<dbReference type="HOGENOM" id="CLU_029057_0_0_1"/>
<dbReference type="GO" id="GO:0003918">
    <property type="term" value="F:DNA topoisomerase type II (double strand cut, ATP-hydrolyzing) activity"/>
    <property type="evidence" value="ECO:0007669"/>
    <property type="project" value="InterPro"/>
</dbReference>
<sequence>MEVNFNNTIEDRSSSVVKSLKLTEGNSASAYSPNTYKQPQGTIATSISSTSIVEPSIVDLDTVLTSSSIETIKALAESTFVSSLGPLSNEHSFSPLSSLYAQTWESPVHKTSIAPISTSFATYTSNERASISEQTSSRERPSLSSKTLSFELDPYQNTKFSETQLHELSTEPDSISTHSISTLMSSFQFISSQTMQSFPPSAKSETFQDSNVISVTTEVQYDNAKESSSHRTIMVDSINTTSLLPSSNSFIKEELKLSTSASPIATRYNLLTSSRKKEMTRNTSVDSFVHTTSMTKIVDYSMYTPQLFGQKQGSSEYSYQNFSPSASKMPTLRSSIRTLPALKLNATTSITRGYIENLKPSSSSKSESSSFHSKISNVENSLIKSSTSTNEELLLTAILYSVYPSSNIYFYVYTQMYDFTDSSTTFITGLPTTVSLQGSPTTLLTIPTSTITKGTAFYKEWLNGNLDSQQLTSNSHDQTRTNKKGAIIGGVVSGICVASLCAAIIWVFIIRVRRRRSRKNGVLFQQDQNRRYSNYCGNIVQVDTNKKSRWLNSKKYNNSNTWTDTGSVKVNSSKRVQPPPVPPPRKTTINRIPSTFTLANSLLPSDIRLSYTSSTTGSSIDLSQLGSYSSMSTTPIRVVPELHDNTTGTHSSNKQGFLREII</sequence>
<keyword evidence="2" id="KW-0472">Membrane</keyword>
<reference evidence="3 4" key="1">
    <citation type="journal article" date="2011" name="Proc. Natl. Acad. Sci. U.S.A.">
        <title>Evolutionary erosion of yeast sex chromosomes by mating-type switching accidents.</title>
        <authorList>
            <person name="Gordon J.L."/>
            <person name="Armisen D."/>
            <person name="Proux-Wera E."/>
            <person name="Oheigeartaigh S.S."/>
            <person name="Byrne K.P."/>
            <person name="Wolfe K.H."/>
        </authorList>
    </citation>
    <scope>NUCLEOTIDE SEQUENCE [LARGE SCALE GENOMIC DNA]</scope>
    <source>
        <strain evidence="4">ATCC 10597 / BCRC 20456 / CBS 421 / NBRC 0211 / NRRL Y-12639</strain>
    </source>
</reference>
<proteinExistence type="predicted"/>
<dbReference type="eggNOG" id="ENOG502S5S1">
    <property type="taxonomic scope" value="Eukaryota"/>
</dbReference>
<dbReference type="InterPro" id="IPR018522">
    <property type="entry name" value="TopoIIA_CS"/>
</dbReference>
<dbReference type="GO" id="GO:0003677">
    <property type="term" value="F:DNA binding"/>
    <property type="evidence" value="ECO:0007669"/>
    <property type="project" value="InterPro"/>
</dbReference>
<dbReference type="KEGG" id="ndi:NDAI_0F03330"/>